<proteinExistence type="predicted"/>
<evidence type="ECO:0000313" key="2">
    <source>
        <dbReference type="Proteomes" id="UP000663903"/>
    </source>
</evidence>
<organism evidence="1 2">
    <name type="scientific">Ottowia testudinis</name>
    <dbReference type="NCBI Taxonomy" id="2816950"/>
    <lineage>
        <taxon>Bacteria</taxon>
        <taxon>Pseudomonadati</taxon>
        <taxon>Pseudomonadota</taxon>
        <taxon>Betaproteobacteria</taxon>
        <taxon>Burkholderiales</taxon>
        <taxon>Comamonadaceae</taxon>
        <taxon>Ottowia</taxon>
    </lineage>
</organism>
<gene>
    <name evidence="1" type="ORF">J1M35_15955</name>
</gene>
<evidence type="ECO:0000313" key="1">
    <source>
        <dbReference type="EMBL" id="QTD44573.1"/>
    </source>
</evidence>
<dbReference type="Proteomes" id="UP000663903">
    <property type="component" value="Chromosome"/>
</dbReference>
<protein>
    <submittedName>
        <fullName evidence="1">Uncharacterized protein</fullName>
    </submittedName>
</protein>
<dbReference type="EMBL" id="CP071796">
    <property type="protein sequence ID" value="QTD44573.1"/>
    <property type="molecule type" value="Genomic_DNA"/>
</dbReference>
<sequence>MDNSKKNSSPSAIADQHEGWVEGSRHKLLFYDLVASFGPSDEPKGERRIVAKGRRSERILGRSAWDAGDEAVNALRTLYQVGEDSGGRDLTIEELEEALPGVREQAENFLDLTFYPDFKAMLGAGRICVDIPLESADAVWPDLALISKVEMFLELLEATRTQVPDEDLSDFMRRVAAIAVLAQLDECALAYIDGSKNDGEKIIRVERMRRFVRPSEPATLDFGKLQRLALSDLNTKLAQRRHKKTNDARDWIREEWAAHAEDYQGNKSEFSRHYTRRLMNEKQVKVTEKTMREVWLHNAPSAGKPACLPADGE</sequence>
<dbReference type="KEGG" id="otd:J1M35_15955"/>
<dbReference type="RefSeq" id="WP_208008137.1">
    <property type="nucleotide sequence ID" value="NZ_CP071796.1"/>
</dbReference>
<reference evidence="1" key="1">
    <citation type="submission" date="2021-03" db="EMBL/GenBank/DDBJ databases">
        <title>Ottowia sp. 27C isolated from the cloaca of a Giant Asian pond turtle (Heosemys grandis).</title>
        <authorList>
            <person name="Spergser J."/>
            <person name="Busse H.-J."/>
        </authorList>
    </citation>
    <scope>NUCLEOTIDE SEQUENCE</scope>
    <source>
        <strain evidence="1">27C</strain>
    </source>
</reference>
<keyword evidence="2" id="KW-1185">Reference proteome</keyword>
<accession>A0A975CDQ7</accession>
<dbReference type="AlphaFoldDB" id="A0A975CDQ7"/>
<name>A0A975CDQ7_9BURK</name>